<keyword evidence="1" id="KW-0812">Transmembrane</keyword>
<keyword evidence="1" id="KW-0472">Membrane</keyword>
<evidence type="ECO:0000313" key="3">
    <source>
        <dbReference type="EMBL" id="SVB23888.1"/>
    </source>
</evidence>
<evidence type="ECO:0000256" key="1">
    <source>
        <dbReference type="SAM" id="Phobius"/>
    </source>
</evidence>
<dbReference type="Pfam" id="PF01882">
    <property type="entry name" value="DUF58"/>
    <property type="match status" value="1"/>
</dbReference>
<dbReference type="EMBL" id="UINC01033893">
    <property type="protein sequence ID" value="SVB23888.1"/>
    <property type="molecule type" value="Genomic_DNA"/>
</dbReference>
<accession>A0A382CCM4</accession>
<feature type="domain" description="DUF58" evidence="2">
    <location>
        <begin position="196"/>
        <end position="350"/>
    </location>
</feature>
<feature type="transmembrane region" description="Helical" evidence="1">
    <location>
        <begin position="6"/>
        <end position="23"/>
    </location>
</feature>
<evidence type="ECO:0000259" key="2">
    <source>
        <dbReference type="Pfam" id="PF01882"/>
    </source>
</evidence>
<dbReference type="PANTHER" id="PTHR34351">
    <property type="entry name" value="SLR1927 PROTEIN-RELATED"/>
    <property type="match status" value="1"/>
</dbReference>
<reference evidence="3" key="1">
    <citation type="submission" date="2018-05" db="EMBL/GenBank/DDBJ databases">
        <authorList>
            <person name="Lanie J.A."/>
            <person name="Ng W.-L."/>
            <person name="Kazmierczak K.M."/>
            <person name="Andrzejewski T.M."/>
            <person name="Davidsen T.M."/>
            <person name="Wayne K.J."/>
            <person name="Tettelin H."/>
            <person name="Glass J.I."/>
            <person name="Rusch D."/>
            <person name="Podicherti R."/>
            <person name="Tsui H.-C.T."/>
            <person name="Winkler M.E."/>
        </authorList>
    </citation>
    <scope>NUCLEOTIDE SEQUENCE</scope>
</reference>
<name>A0A382CCM4_9ZZZZ</name>
<dbReference type="InterPro" id="IPR002881">
    <property type="entry name" value="DUF58"/>
</dbReference>
<keyword evidence="1" id="KW-1133">Transmembrane helix</keyword>
<protein>
    <recommendedName>
        <fullName evidence="2">DUF58 domain-containing protein</fullName>
    </recommendedName>
</protein>
<organism evidence="3">
    <name type="scientific">marine metagenome</name>
    <dbReference type="NCBI Taxonomy" id="408172"/>
    <lineage>
        <taxon>unclassified sequences</taxon>
        <taxon>metagenomes</taxon>
        <taxon>ecological metagenomes</taxon>
    </lineage>
</organism>
<proteinExistence type="predicted"/>
<dbReference type="AlphaFoldDB" id="A0A382CCM4"/>
<gene>
    <name evidence="3" type="ORF">METZ01_LOCUS176742</name>
</gene>
<sequence length="415" mass="46755">MWTRKAVVYVGLGTILVLFAPFINNLQLFLLGTTILGFVAVHSLVNTRPIDVKITRSFDSDQVFENSNVSIDLIVQNKGRSVGFLEIYDNLPSEIEVNNGSNHTIIRLHKDELVINKYNVDCRLRGQYRLGNPRLRIYNPSFLFFYESDIQSKSSLVVLPQIEQIEGVDLSTDFPKMYQGALPIRRIGTSGEFYGIREYFPGDDFKNINWRVFGRTRKLMVNQFEREDISDLMLVLDAREISGTGTILRNPLNYSCRAAAALTSFFLRSRNRVGLTIYGETVNVIPPDTGERHLYRILTALAEVKAAGSLGLHTVLGDLRNFTPRSPVMVISTLENDPTSTTALREITARGFKLTVIAPDTLDYDRDSRIISPTVYFTASASLDNKITEVRSLGARAMRWNPDTVLSTSLAEVIR</sequence>